<proteinExistence type="predicted"/>
<sequence>MAEQAKVPAIRFAGFTDPWEQRKFSNLTDRVSMQSSDPDLPQVEYEDIVSGEGTLNKDLRDKEGGKTGIKFYAGDVLYGKLRPYLMNWLYPQFNGVAVGDFWVLRATECDSSFLYRLVQTDSFQRLANVSSGSKMPRADWNLISQSFFAVPADYAEQRVIAKSLAELDDLITLHQRKYDKLVIFKKSMLEKMFPKDGESVPEIRFAGFTDPWEQRKFGDCFEFLKSNTLSRAGLNGENGTARNVHYGDILIKFGDCLDGERSDLPFITDDTVLPKYAGSILREGDVIFADTAEDETAGKCVELRKLPKEPTISGLHTIPARPRFPFGTGYLGHYLNSDAYHRQLLPLMQGIKVISVSKAALQDTQVRFPGLSEQSAIGAALNEIDSLITLHQRKLELLQNIKKSLLDKMFV</sequence>
<dbReference type="GO" id="GO:0009307">
    <property type="term" value="P:DNA restriction-modification system"/>
    <property type="evidence" value="ECO:0007669"/>
    <property type="project" value="UniProtKB-KW"/>
</dbReference>
<comment type="caution">
    <text evidence="3">The sequence shown here is derived from an EMBL/GenBank/DDBJ whole genome shotgun (WGS) entry which is preliminary data.</text>
</comment>
<gene>
    <name evidence="3" type="ORF">MCC10002_1804</name>
</gene>
<keyword evidence="2" id="KW-0238">DNA-binding</keyword>
<dbReference type="AlphaFoldDB" id="A0A4R0RVY0"/>
<accession>A0A4R0RVY0</accession>
<evidence type="ECO:0000313" key="3">
    <source>
        <dbReference type="EMBL" id="TCD72740.1"/>
    </source>
</evidence>
<name>A0A4R0RVY0_BIFLL</name>
<dbReference type="InterPro" id="IPR044946">
    <property type="entry name" value="Restrct_endonuc_typeI_TRD_sf"/>
</dbReference>
<organism evidence="3 4">
    <name type="scientific">Bifidobacterium longum subsp. longum</name>
    <dbReference type="NCBI Taxonomy" id="1679"/>
    <lineage>
        <taxon>Bacteria</taxon>
        <taxon>Bacillati</taxon>
        <taxon>Actinomycetota</taxon>
        <taxon>Actinomycetes</taxon>
        <taxon>Bifidobacteriales</taxon>
        <taxon>Bifidobacteriaceae</taxon>
        <taxon>Bifidobacterium</taxon>
    </lineage>
</organism>
<reference evidence="3 4" key="1">
    <citation type="journal article" date="2018" name="Sci. Rep.">
        <title>Genomic diversity and distribution of Bifidobacterium longum subsp. longum across the human lifespan.</title>
        <authorList>
            <person name="Odamaki T."/>
            <person name="Bottacini F."/>
            <person name="Kato K."/>
            <person name="Mitsuyama E."/>
            <person name="Yoshida K."/>
            <person name="Horigome A."/>
            <person name="Xiao J.Z."/>
            <person name="van Sinderen D."/>
        </authorList>
    </citation>
    <scope>NUCLEOTIDE SEQUENCE [LARGE SCALE GENOMIC DNA]</scope>
    <source>
        <strain evidence="3 4">MCC10002</strain>
    </source>
</reference>
<dbReference type="RefSeq" id="WP_423752339.1">
    <property type="nucleotide sequence ID" value="NZ_SHPM01000033.1"/>
</dbReference>
<dbReference type="Proteomes" id="UP000293701">
    <property type="component" value="Unassembled WGS sequence"/>
</dbReference>
<keyword evidence="1" id="KW-0680">Restriction system</keyword>
<dbReference type="GO" id="GO:0003677">
    <property type="term" value="F:DNA binding"/>
    <property type="evidence" value="ECO:0007669"/>
    <property type="project" value="UniProtKB-KW"/>
</dbReference>
<protein>
    <submittedName>
        <fullName evidence="3">Restriction endonuclease S subunit</fullName>
    </submittedName>
</protein>
<keyword evidence="3" id="KW-0540">Nuclease</keyword>
<dbReference type="PANTHER" id="PTHR30408">
    <property type="entry name" value="TYPE-1 RESTRICTION ENZYME ECOKI SPECIFICITY PROTEIN"/>
    <property type="match status" value="1"/>
</dbReference>
<dbReference type="InterPro" id="IPR052021">
    <property type="entry name" value="Type-I_RS_S_subunit"/>
</dbReference>
<evidence type="ECO:0000256" key="2">
    <source>
        <dbReference type="ARBA" id="ARBA00023125"/>
    </source>
</evidence>
<evidence type="ECO:0000313" key="4">
    <source>
        <dbReference type="Proteomes" id="UP000293701"/>
    </source>
</evidence>
<dbReference type="SUPFAM" id="SSF116734">
    <property type="entry name" value="DNA methylase specificity domain"/>
    <property type="match status" value="2"/>
</dbReference>
<evidence type="ECO:0000256" key="1">
    <source>
        <dbReference type="ARBA" id="ARBA00022747"/>
    </source>
</evidence>
<keyword evidence="3" id="KW-0378">Hydrolase</keyword>
<dbReference type="Gene3D" id="3.90.220.20">
    <property type="entry name" value="DNA methylase specificity domains"/>
    <property type="match status" value="2"/>
</dbReference>
<dbReference type="EMBL" id="SHPM01000033">
    <property type="protein sequence ID" value="TCD72740.1"/>
    <property type="molecule type" value="Genomic_DNA"/>
</dbReference>
<keyword evidence="3" id="KW-0255">Endonuclease</keyword>
<dbReference type="PANTHER" id="PTHR30408:SF12">
    <property type="entry name" value="TYPE I RESTRICTION ENZYME MJAVIII SPECIFICITY SUBUNIT"/>
    <property type="match status" value="1"/>
</dbReference>
<dbReference type="GO" id="GO:0004519">
    <property type="term" value="F:endonuclease activity"/>
    <property type="evidence" value="ECO:0007669"/>
    <property type="project" value="UniProtKB-KW"/>
</dbReference>